<dbReference type="InterPro" id="IPR029062">
    <property type="entry name" value="Class_I_gatase-like"/>
</dbReference>
<dbReference type="HAMAP" id="MF_00278">
    <property type="entry name" value="HisH"/>
    <property type="match status" value="1"/>
</dbReference>
<evidence type="ECO:0000256" key="9">
    <source>
        <dbReference type="ARBA" id="ARBA00049534"/>
    </source>
</evidence>
<accession>A0A3B0UT07</accession>
<evidence type="ECO:0000259" key="10">
    <source>
        <dbReference type="Pfam" id="PF00117"/>
    </source>
</evidence>
<keyword evidence="3" id="KW-0028">Amino-acid biosynthesis</keyword>
<dbReference type="AlphaFoldDB" id="A0A3B0UT07"/>
<evidence type="ECO:0000256" key="4">
    <source>
        <dbReference type="ARBA" id="ARBA00022801"/>
    </source>
</evidence>
<dbReference type="GO" id="GO:0000107">
    <property type="term" value="F:imidazoleglycerol-phosphate synthase activity"/>
    <property type="evidence" value="ECO:0007669"/>
    <property type="project" value="TreeGrafter"/>
</dbReference>
<dbReference type="SUPFAM" id="SSF52317">
    <property type="entry name" value="Class I glutamine amidotransferase-like"/>
    <property type="match status" value="1"/>
</dbReference>
<gene>
    <name evidence="11" type="ORF">MNBD_ALPHA12-1481</name>
</gene>
<comment type="catalytic activity">
    <reaction evidence="8">
        <text>5-[(5-phospho-1-deoxy-D-ribulos-1-ylimino)methylamino]-1-(5-phospho-beta-D-ribosyl)imidazole-4-carboxamide + L-glutamine = D-erythro-1-(imidazol-4-yl)glycerol 3-phosphate + 5-amino-1-(5-phospho-beta-D-ribosyl)imidazole-4-carboxamide + L-glutamate + H(+)</text>
        <dbReference type="Rhea" id="RHEA:24793"/>
        <dbReference type="ChEBI" id="CHEBI:15378"/>
        <dbReference type="ChEBI" id="CHEBI:29985"/>
        <dbReference type="ChEBI" id="CHEBI:58278"/>
        <dbReference type="ChEBI" id="CHEBI:58359"/>
        <dbReference type="ChEBI" id="CHEBI:58475"/>
        <dbReference type="ChEBI" id="CHEBI:58525"/>
        <dbReference type="EC" id="4.3.2.10"/>
    </reaction>
</comment>
<keyword evidence="5" id="KW-0315">Glutamine amidotransferase</keyword>
<evidence type="ECO:0000256" key="6">
    <source>
        <dbReference type="ARBA" id="ARBA00023102"/>
    </source>
</evidence>
<dbReference type="InterPro" id="IPR017926">
    <property type="entry name" value="GATASE"/>
</dbReference>
<protein>
    <submittedName>
        <fullName evidence="11">Imidazole glycerol phosphate synthase amidotransferase subunit</fullName>
        <ecNumber evidence="11">2.4.2.-</ecNumber>
    </submittedName>
</protein>
<reference evidence="11" key="1">
    <citation type="submission" date="2018-06" db="EMBL/GenBank/DDBJ databases">
        <authorList>
            <person name="Zhirakovskaya E."/>
        </authorList>
    </citation>
    <scope>NUCLEOTIDE SEQUENCE</scope>
</reference>
<dbReference type="GO" id="GO:0004359">
    <property type="term" value="F:glutaminase activity"/>
    <property type="evidence" value="ECO:0007669"/>
    <property type="project" value="UniProtKB-EC"/>
</dbReference>
<comment type="subunit">
    <text evidence="2">Heterodimer of HisH and HisF.</text>
</comment>
<dbReference type="NCBIfam" id="TIGR01855">
    <property type="entry name" value="IMP_synth_hisH"/>
    <property type="match status" value="1"/>
</dbReference>
<dbReference type="Pfam" id="PF00117">
    <property type="entry name" value="GATase"/>
    <property type="match status" value="1"/>
</dbReference>
<evidence type="ECO:0000313" key="11">
    <source>
        <dbReference type="EMBL" id="VAW23224.1"/>
    </source>
</evidence>
<dbReference type="InterPro" id="IPR010139">
    <property type="entry name" value="Imidazole-glycPsynth_HisH"/>
</dbReference>
<keyword evidence="4" id="KW-0378">Hydrolase</keyword>
<dbReference type="PIRSF" id="PIRSF000495">
    <property type="entry name" value="Amidotransf_hisH"/>
    <property type="match status" value="1"/>
</dbReference>
<organism evidence="11">
    <name type="scientific">hydrothermal vent metagenome</name>
    <dbReference type="NCBI Taxonomy" id="652676"/>
    <lineage>
        <taxon>unclassified sequences</taxon>
        <taxon>metagenomes</taxon>
        <taxon>ecological metagenomes</taxon>
    </lineage>
</organism>
<keyword evidence="6" id="KW-0368">Histidine biosynthesis</keyword>
<dbReference type="UniPathway" id="UPA00031">
    <property type="reaction ID" value="UER00010"/>
</dbReference>
<keyword evidence="11" id="KW-0808">Transferase</keyword>
<dbReference type="EMBL" id="UOEO01000227">
    <property type="protein sequence ID" value="VAW23224.1"/>
    <property type="molecule type" value="Genomic_DNA"/>
</dbReference>
<dbReference type="PANTHER" id="PTHR42701:SF1">
    <property type="entry name" value="IMIDAZOLE GLYCEROL PHOSPHATE SYNTHASE SUBUNIT HISH"/>
    <property type="match status" value="1"/>
</dbReference>
<comment type="pathway">
    <text evidence="1">Amino-acid biosynthesis; L-histidine biosynthesis; L-histidine from 5-phospho-alpha-D-ribose 1-diphosphate: step 5/9.</text>
</comment>
<dbReference type="PANTHER" id="PTHR42701">
    <property type="entry name" value="IMIDAZOLE GLYCEROL PHOSPHATE SYNTHASE SUBUNIT HISH"/>
    <property type="match status" value="1"/>
</dbReference>
<feature type="domain" description="Glutamine amidotransferase" evidence="10">
    <location>
        <begin position="7"/>
        <end position="210"/>
    </location>
</feature>
<dbReference type="EC" id="2.4.2.-" evidence="11"/>
<dbReference type="GO" id="GO:0016829">
    <property type="term" value="F:lyase activity"/>
    <property type="evidence" value="ECO:0007669"/>
    <property type="project" value="UniProtKB-KW"/>
</dbReference>
<name>A0A3B0UT07_9ZZZZ</name>
<proteinExistence type="inferred from homology"/>
<evidence type="ECO:0000256" key="1">
    <source>
        <dbReference type="ARBA" id="ARBA00005091"/>
    </source>
</evidence>
<sequence length="218" mass="23723">MAETIAIIDYGSGNLKSAEKAFQRAADEAKITADIIVTSNVDQVKNADRIVLPGVGAFGDCRAGIMAIDGMDQVLRERVIKDGAPFFGICVGMQLMAERGLEKGIHDGFGWIRGQVVPIVPDDLALKVPHMGWNNLKFSQNHPIFAGLRDGPAGQNAYFVHSYQFEVENEKDLLATTDHGGSISAVVGRNNMVGTQFHPEKSQAFGLKLIGNFLRWKP</sequence>
<evidence type="ECO:0000256" key="8">
    <source>
        <dbReference type="ARBA" id="ARBA00047838"/>
    </source>
</evidence>
<evidence type="ECO:0000256" key="7">
    <source>
        <dbReference type="ARBA" id="ARBA00023239"/>
    </source>
</evidence>
<dbReference type="GO" id="GO:0000105">
    <property type="term" value="P:L-histidine biosynthetic process"/>
    <property type="evidence" value="ECO:0007669"/>
    <property type="project" value="UniProtKB-UniPathway"/>
</dbReference>
<dbReference type="CDD" id="cd01748">
    <property type="entry name" value="GATase1_IGP_Synthase"/>
    <property type="match status" value="1"/>
</dbReference>
<evidence type="ECO:0000256" key="5">
    <source>
        <dbReference type="ARBA" id="ARBA00022962"/>
    </source>
</evidence>
<comment type="catalytic activity">
    <reaction evidence="9">
        <text>L-glutamine + H2O = L-glutamate + NH4(+)</text>
        <dbReference type="Rhea" id="RHEA:15889"/>
        <dbReference type="ChEBI" id="CHEBI:15377"/>
        <dbReference type="ChEBI" id="CHEBI:28938"/>
        <dbReference type="ChEBI" id="CHEBI:29985"/>
        <dbReference type="ChEBI" id="CHEBI:58359"/>
        <dbReference type="EC" id="3.5.1.2"/>
    </reaction>
</comment>
<evidence type="ECO:0000256" key="2">
    <source>
        <dbReference type="ARBA" id="ARBA00011152"/>
    </source>
</evidence>
<evidence type="ECO:0000256" key="3">
    <source>
        <dbReference type="ARBA" id="ARBA00022605"/>
    </source>
</evidence>
<dbReference type="PROSITE" id="PS51273">
    <property type="entry name" value="GATASE_TYPE_1"/>
    <property type="match status" value="1"/>
</dbReference>
<keyword evidence="11" id="KW-0328">Glycosyltransferase</keyword>
<keyword evidence="7" id="KW-0456">Lyase</keyword>
<dbReference type="Gene3D" id="3.40.50.880">
    <property type="match status" value="1"/>
</dbReference>